<reference evidence="2 3" key="1">
    <citation type="submission" date="2018-02" db="EMBL/GenBank/DDBJ databases">
        <title>The genomes of Aspergillus section Nigri reveals drivers in fungal speciation.</title>
        <authorList>
            <consortium name="DOE Joint Genome Institute"/>
            <person name="Vesth T.C."/>
            <person name="Nybo J."/>
            <person name="Theobald S."/>
            <person name="Brandl J."/>
            <person name="Frisvad J.C."/>
            <person name="Nielsen K.F."/>
            <person name="Lyhne E.K."/>
            <person name="Kogle M.E."/>
            <person name="Kuo A."/>
            <person name="Riley R."/>
            <person name="Clum A."/>
            <person name="Nolan M."/>
            <person name="Lipzen A."/>
            <person name="Salamov A."/>
            <person name="Henrissat B."/>
            <person name="Wiebenga A."/>
            <person name="De vries R.P."/>
            <person name="Grigoriev I.V."/>
            <person name="Mortensen U.H."/>
            <person name="Andersen M.R."/>
            <person name="Baker S.E."/>
        </authorList>
    </citation>
    <scope>NUCLEOTIDE SEQUENCE [LARGE SCALE GENOMIC DNA]</scope>
    <source>
        <strain evidence="2 3">CBS 121593</strain>
    </source>
</reference>
<evidence type="ECO:0000313" key="2">
    <source>
        <dbReference type="EMBL" id="RAL05120.1"/>
    </source>
</evidence>
<name>A0A395HBP2_9EURO</name>
<dbReference type="AlphaFoldDB" id="A0A395HBP2"/>
<evidence type="ECO:0000313" key="3">
    <source>
        <dbReference type="Proteomes" id="UP000249402"/>
    </source>
</evidence>
<sequence>MTAAITRSPTPRRTHLLRSRPPFRDSLGSGLIPSYCQPSCAPPIFFLGLSFVLSSKHCSPLRRPPGRSELLRLK</sequence>
<evidence type="ECO:0000256" key="1">
    <source>
        <dbReference type="SAM" id="MobiDB-lite"/>
    </source>
</evidence>
<protein>
    <submittedName>
        <fullName evidence="2">Uncharacterized protein</fullName>
    </submittedName>
</protein>
<proteinExistence type="predicted"/>
<gene>
    <name evidence="2" type="ORF">BO80DRAFT_421762</name>
</gene>
<accession>A0A395HBP2</accession>
<keyword evidence="3" id="KW-1185">Reference proteome</keyword>
<dbReference type="GeneID" id="37223545"/>
<feature type="region of interest" description="Disordered" evidence="1">
    <location>
        <begin position="1"/>
        <end position="23"/>
    </location>
</feature>
<dbReference type="VEuPathDB" id="FungiDB:BO80DRAFT_421762"/>
<dbReference type="RefSeq" id="XP_025579447.1">
    <property type="nucleotide sequence ID" value="XM_025718680.1"/>
</dbReference>
<organism evidence="2 3">
    <name type="scientific">Aspergillus ibericus CBS 121593</name>
    <dbReference type="NCBI Taxonomy" id="1448316"/>
    <lineage>
        <taxon>Eukaryota</taxon>
        <taxon>Fungi</taxon>
        <taxon>Dikarya</taxon>
        <taxon>Ascomycota</taxon>
        <taxon>Pezizomycotina</taxon>
        <taxon>Eurotiomycetes</taxon>
        <taxon>Eurotiomycetidae</taxon>
        <taxon>Eurotiales</taxon>
        <taxon>Aspergillaceae</taxon>
        <taxon>Aspergillus</taxon>
        <taxon>Aspergillus subgen. Circumdati</taxon>
    </lineage>
</organism>
<dbReference type="Proteomes" id="UP000249402">
    <property type="component" value="Unassembled WGS sequence"/>
</dbReference>
<dbReference type="EMBL" id="KZ824422">
    <property type="protein sequence ID" value="RAL05120.1"/>
    <property type="molecule type" value="Genomic_DNA"/>
</dbReference>